<dbReference type="PANTHER" id="PTHR42905:SF2">
    <property type="entry name" value="PHOSPHOENOLPYRUVATE CARBOXYLASE FAMILY PROTEIN"/>
    <property type="match status" value="1"/>
</dbReference>
<comment type="catalytic activity">
    <reaction evidence="1">
        <text>(2S,3R)-3-hydroxybutane-1,2,3-tricarboxylate = pyruvate + succinate</text>
        <dbReference type="Rhea" id="RHEA:16809"/>
        <dbReference type="ChEBI" id="CHEBI:15361"/>
        <dbReference type="ChEBI" id="CHEBI:30031"/>
        <dbReference type="ChEBI" id="CHEBI:57429"/>
        <dbReference type="EC" id="4.1.3.30"/>
    </reaction>
</comment>
<gene>
    <name evidence="2" type="ORF">N7468_004881</name>
</gene>
<dbReference type="EMBL" id="JAPQKS010000003">
    <property type="protein sequence ID" value="KAJ5240262.1"/>
    <property type="molecule type" value="Genomic_DNA"/>
</dbReference>
<protein>
    <submittedName>
        <fullName evidence="2">Uncharacterized protein</fullName>
    </submittedName>
</protein>
<dbReference type="Gene3D" id="3.20.20.60">
    <property type="entry name" value="Phosphoenolpyruvate-binding domains"/>
    <property type="match status" value="2"/>
</dbReference>
<accession>A0A9W9TT57</accession>
<comment type="caution">
    <text evidence="2">The sequence shown here is derived from an EMBL/GenBank/DDBJ whole genome shotgun (WGS) entry which is preliminary data.</text>
</comment>
<dbReference type="InterPro" id="IPR040442">
    <property type="entry name" value="Pyrv_kinase-like_dom_sf"/>
</dbReference>
<sequence>MASPAASKLRELLADESKIVACPGVYDGLSARVALQAGFDALYMTGAGTTASRLGQADLGVITLNEMCETAGMIANLDRCTPVIADADTGFGGSLMVHRTVLQYIRAGVAALHLEDQVLAKRCGHLRNKQLVPEPEFLSRIKAASIKRLKSAVELGADVAFLEGVRSKEEARRVCQDLHPVPVLFNAVAGGLSPDLSIEEAQKLGFRLIIFPGFALGPTIAALTTAAKHLKETGSLEVTGELSPQALFTVVGLHEALAIDAASGAGLFQDGV</sequence>
<evidence type="ECO:0000313" key="3">
    <source>
        <dbReference type="Proteomes" id="UP001150941"/>
    </source>
</evidence>
<proteinExistence type="predicted"/>
<dbReference type="RefSeq" id="XP_058333181.1">
    <property type="nucleotide sequence ID" value="XM_058474178.1"/>
</dbReference>
<keyword evidence="3" id="KW-1185">Reference proteome</keyword>
<dbReference type="SUPFAM" id="SSF51621">
    <property type="entry name" value="Phosphoenolpyruvate/pyruvate domain"/>
    <property type="match status" value="1"/>
</dbReference>
<dbReference type="PANTHER" id="PTHR42905">
    <property type="entry name" value="PHOSPHOENOLPYRUVATE CARBOXYLASE"/>
    <property type="match status" value="1"/>
</dbReference>
<dbReference type="Proteomes" id="UP001150941">
    <property type="component" value="Unassembled WGS sequence"/>
</dbReference>
<dbReference type="InterPro" id="IPR039556">
    <property type="entry name" value="ICL/PEPM"/>
</dbReference>
<dbReference type="GeneID" id="83201481"/>
<reference evidence="2" key="1">
    <citation type="submission" date="2022-11" db="EMBL/GenBank/DDBJ databases">
        <authorList>
            <person name="Petersen C."/>
        </authorList>
    </citation>
    <scope>NUCLEOTIDE SEQUENCE</scope>
    <source>
        <strain evidence="2">IBT 19713</strain>
    </source>
</reference>
<dbReference type="PROSITE" id="PS00161">
    <property type="entry name" value="ISOCITRATE_LYASE"/>
    <property type="match status" value="1"/>
</dbReference>
<name>A0A9W9TT57_9EURO</name>
<evidence type="ECO:0000256" key="1">
    <source>
        <dbReference type="ARBA" id="ARBA00001050"/>
    </source>
</evidence>
<organism evidence="2 3">
    <name type="scientific">Penicillium chermesinum</name>
    <dbReference type="NCBI Taxonomy" id="63820"/>
    <lineage>
        <taxon>Eukaryota</taxon>
        <taxon>Fungi</taxon>
        <taxon>Dikarya</taxon>
        <taxon>Ascomycota</taxon>
        <taxon>Pezizomycotina</taxon>
        <taxon>Eurotiomycetes</taxon>
        <taxon>Eurotiomycetidae</taxon>
        <taxon>Eurotiales</taxon>
        <taxon>Aspergillaceae</taxon>
        <taxon>Penicillium</taxon>
    </lineage>
</organism>
<dbReference type="OrthoDB" id="1923844at2759"/>
<dbReference type="CDD" id="cd00377">
    <property type="entry name" value="ICL_PEPM"/>
    <property type="match status" value="1"/>
</dbReference>
<dbReference type="Pfam" id="PF13714">
    <property type="entry name" value="PEP_mutase"/>
    <property type="match status" value="1"/>
</dbReference>
<dbReference type="InterPro" id="IPR015813">
    <property type="entry name" value="Pyrv/PenolPyrv_kinase-like_dom"/>
</dbReference>
<dbReference type="AlphaFoldDB" id="A0A9W9TT57"/>
<evidence type="ECO:0000313" key="2">
    <source>
        <dbReference type="EMBL" id="KAJ5240262.1"/>
    </source>
</evidence>
<dbReference type="GO" id="GO:0046421">
    <property type="term" value="F:methylisocitrate lyase activity"/>
    <property type="evidence" value="ECO:0007669"/>
    <property type="project" value="UniProtKB-EC"/>
</dbReference>
<dbReference type="InterPro" id="IPR018523">
    <property type="entry name" value="Isocitrate_lyase_ph_CS"/>
</dbReference>
<reference evidence="2" key="2">
    <citation type="journal article" date="2023" name="IMA Fungus">
        <title>Comparative genomic study of the Penicillium genus elucidates a diverse pangenome and 15 lateral gene transfer events.</title>
        <authorList>
            <person name="Petersen C."/>
            <person name="Sorensen T."/>
            <person name="Nielsen M.R."/>
            <person name="Sondergaard T.E."/>
            <person name="Sorensen J.L."/>
            <person name="Fitzpatrick D.A."/>
            <person name="Frisvad J.C."/>
            <person name="Nielsen K.L."/>
        </authorList>
    </citation>
    <scope>NUCLEOTIDE SEQUENCE</scope>
    <source>
        <strain evidence="2">IBT 19713</strain>
    </source>
</reference>